<dbReference type="Pfam" id="PF00440">
    <property type="entry name" value="TetR_N"/>
    <property type="match status" value="1"/>
</dbReference>
<reference evidence="3 4" key="1">
    <citation type="submission" date="2020-08" db="EMBL/GenBank/DDBJ databases">
        <title>Genomic Encyclopedia of Type Strains, Phase IV (KMG-IV): sequencing the most valuable type-strain genomes for metagenomic binning, comparative biology and taxonomic classification.</title>
        <authorList>
            <person name="Goeker M."/>
        </authorList>
    </citation>
    <scope>NUCLEOTIDE SEQUENCE [LARGE SCALE GENOMIC DNA]</scope>
    <source>
        <strain evidence="3 4">DSM 102044</strain>
    </source>
</reference>
<evidence type="ECO:0000256" key="1">
    <source>
        <dbReference type="ARBA" id="ARBA00023125"/>
    </source>
</evidence>
<keyword evidence="1" id="KW-0238">DNA-binding</keyword>
<name>A0A841MLI7_9BACT</name>
<dbReference type="EMBL" id="JACIJO010000003">
    <property type="protein sequence ID" value="MBB6328310.1"/>
    <property type="molecule type" value="Genomic_DNA"/>
</dbReference>
<keyword evidence="4" id="KW-1185">Reference proteome</keyword>
<evidence type="ECO:0000259" key="2">
    <source>
        <dbReference type="Pfam" id="PF00440"/>
    </source>
</evidence>
<dbReference type="InterPro" id="IPR009057">
    <property type="entry name" value="Homeodomain-like_sf"/>
</dbReference>
<evidence type="ECO:0000313" key="3">
    <source>
        <dbReference type="EMBL" id="MBB6328310.1"/>
    </source>
</evidence>
<dbReference type="GO" id="GO:0003677">
    <property type="term" value="F:DNA binding"/>
    <property type="evidence" value="ECO:0007669"/>
    <property type="project" value="UniProtKB-KW"/>
</dbReference>
<accession>A0A841MLI7</accession>
<sequence>MENILKKLKVEVNEKLYLKDPFSSELGTAIVKVGASLILKLGMEHFTFKKLAQEIGGTEPAIYRYFENKHKFLLYLTAWHWAWMEHNLVFGTANLVDPKERLAIAIKLLVEGPIVTENDYLNPRDIRNIVINESLKGYLTKSVDLEHESGVFTQLYTFGERIANIISEINPEYKYPKTLASTVLESSILQSFNTKHLPGMTESSLDREGRLQFFKQLVAKTIIHE</sequence>
<dbReference type="Gene3D" id="1.10.357.10">
    <property type="entry name" value="Tetracycline Repressor, domain 2"/>
    <property type="match status" value="1"/>
</dbReference>
<dbReference type="SUPFAM" id="SSF46689">
    <property type="entry name" value="Homeodomain-like"/>
    <property type="match status" value="1"/>
</dbReference>
<gene>
    <name evidence="3" type="ORF">FHS59_003953</name>
</gene>
<protein>
    <submittedName>
        <fullName evidence="3">AcrR family transcriptional regulator</fullName>
    </submittedName>
</protein>
<evidence type="ECO:0000313" key="4">
    <source>
        <dbReference type="Proteomes" id="UP000588604"/>
    </source>
</evidence>
<dbReference type="RefSeq" id="WP_184497190.1">
    <property type="nucleotide sequence ID" value="NZ_JACIJO010000003.1"/>
</dbReference>
<proteinExistence type="predicted"/>
<comment type="caution">
    <text evidence="3">The sequence shown here is derived from an EMBL/GenBank/DDBJ whole genome shotgun (WGS) entry which is preliminary data.</text>
</comment>
<dbReference type="InterPro" id="IPR001647">
    <property type="entry name" value="HTH_TetR"/>
</dbReference>
<dbReference type="Proteomes" id="UP000588604">
    <property type="component" value="Unassembled WGS sequence"/>
</dbReference>
<organism evidence="3 4">
    <name type="scientific">Algoriphagus iocasae</name>
    <dbReference type="NCBI Taxonomy" id="1836499"/>
    <lineage>
        <taxon>Bacteria</taxon>
        <taxon>Pseudomonadati</taxon>
        <taxon>Bacteroidota</taxon>
        <taxon>Cytophagia</taxon>
        <taxon>Cytophagales</taxon>
        <taxon>Cyclobacteriaceae</taxon>
        <taxon>Algoriphagus</taxon>
    </lineage>
</organism>
<dbReference type="AlphaFoldDB" id="A0A841MLI7"/>
<feature type="domain" description="HTH tetR-type" evidence="2">
    <location>
        <begin position="30"/>
        <end position="74"/>
    </location>
</feature>